<accession>A0A1G7WWF1</accession>
<evidence type="ECO:0000313" key="2">
    <source>
        <dbReference type="EMBL" id="SDG76261.1"/>
    </source>
</evidence>
<dbReference type="Proteomes" id="UP000198956">
    <property type="component" value="Unassembled WGS sequence"/>
</dbReference>
<dbReference type="EMBL" id="FNDE01000002">
    <property type="protein sequence ID" value="SDG76261.1"/>
    <property type="molecule type" value="Genomic_DNA"/>
</dbReference>
<protein>
    <submittedName>
        <fullName evidence="2">Uncharacterized protein</fullName>
    </submittedName>
</protein>
<name>A0A1G7WWF1_ANETH</name>
<sequence length="61" mass="7417">MERKYHCCATCRHFQVVKQPGQKTSYRCARLGYETRPVYQFNCWNPKEIVSERMKQEKKSE</sequence>
<dbReference type="EMBL" id="CP080764">
    <property type="protein sequence ID" value="QYY43503.1"/>
    <property type="molecule type" value="Genomic_DNA"/>
</dbReference>
<evidence type="ECO:0000313" key="3">
    <source>
        <dbReference type="Proteomes" id="UP000198956"/>
    </source>
</evidence>
<keyword evidence="4" id="KW-1185">Reference proteome</keyword>
<dbReference type="AlphaFoldDB" id="A0A1G7WWF1"/>
<dbReference type="GeneID" id="97140611"/>
<dbReference type="RefSeq" id="WP_057899648.1">
    <property type="nucleotide sequence ID" value="NZ_CP080764.1"/>
</dbReference>
<evidence type="ECO:0000313" key="1">
    <source>
        <dbReference type="EMBL" id="QYY43503.1"/>
    </source>
</evidence>
<reference evidence="2 3" key="1">
    <citation type="submission" date="2016-10" db="EMBL/GenBank/DDBJ databases">
        <authorList>
            <person name="de Groot N.N."/>
        </authorList>
    </citation>
    <scope>NUCLEOTIDE SEQUENCE [LARGE SCALE GENOMIC DNA]</scope>
    <source>
        <strain evidence="2 3">L 420-91</strain>
    </source>
</reference>
<gene>
    <name evidence="1" type="ORF">K3F53_04455</name>
    <name evidence="2" type="ORF">SAMN04489735_1002178</name>
</gene>
<dbReference type="Proteomes" id="UP000826616">
    <property type="component" value="Chromosome"/>
</dbReference>
<evidence type="ECO:0000313" key="4">
    <source>
        <dbReference type="Proteomes" id="UP000826616"/>
    </source>
</evidence>
<organism evidence="2 3">
    <name type="scientific">Aneurinibacillus thermoaerophilus</name>
    <dbReference type="NCBI Taxonomy" id="143495"/>
    <lineage>
        <taxon>Bacteria</taxon>
        <taxon>Bacillati</taxon>
        <taxon>Bacillota</taxon>
        <taxon>Bacilli</taxon>
        <taxon>Bacillales</taxon>
        <taxon>Paenibacillaceae</taxon>
        <taxon>Aneurinibacillus group</taxon>
        <taxon>Aneurinibacillus</taxon>
    </lineage>
</organism>
<dbReference type="OrthoDB" id="2377175at2"/>
<proteinExistence type="predicted"/>
<reference evidence="1 4" key="2">
    <citation type="submission" date="2021-08" db="EMBL/GenBank/DDBJ databases">
        <title>Complete genome sequence of the strain Aneurinibacillus thermoaerophilus CCM 8960.</title>
        <authorList>
            <person name="Musilova J."/>
            <person name="Kourilova X."/>
            <person name="Pernicova I."/>
            <person name="Bezdicek M."/>
            <person name="Lengerova M."/>
            <person name="Obruca S."/>
            <person name="Sedlar K."/>
        </authorList>
    </citation>
    <scope>NUCLEOTIDE SEQUENCE [LARGE SCALE GENOMIC DNA]</scope>
    <source>
        <strain evidence="1 4">CCM 8960</strain>
    </source>
</reference>